<evidence type="ECO:0000256" key="5">
    <source>
        <dbReference type="ARBA" id="ARBA00022475"/>
    </source>
</evidence>
<keyword evidence="7" id="KW-0762">Sugar transport</keyword>
<evidence type="ECO:0000313" key="14">
    <source>
        <dbReference type="Proteomes" id="UP000189632"/>
    </source>
</evidence>
<feature type="transmembrane region" description="Helical" evidence="11">
    <location>
        <begin position="51"/>
        <end position="71"/>
    </location>
</feature>
<dbReference type="InterPro" id="IPR011701">
    <property type="entry name" value="MFS"/>
</dbReference>
<dbReference type="GO" id="GO:0015535">
    <property type="term" value="F:fucose:proton symporter activity"/>
    <property type="evidence" value="ECO:0007669"/>
    <property type="project" value="InterPro"/>
</dbReference>
<dbReference type="RefSeq" id="WP_077992407.1">
    <property type="nucleotide sequence ID" value="NZ_CP015625.1"/>
</dbReference>
<dbReference type="NCBIfam" id="TIGR00885">
    <property type="entry name" value="fucP"/>
    <property type="match status" value="1"/>
</dbReference>
<keyword evidence="5" id="KW-1003">Cell membrane</keyword>
<dbReference type="Proteomes" id="UP000189632">
    <property type="component" value="Chromosome"/>
</dbReference>
<dbReference type="KEGG" id="bapi:BBC0122_013270"/>
<dbReference type="InterPro" id="IPR036259">
    <property type="entry name" value="MFS_trans_sf"/>
</dbReference>
<evidence type="ECO:0000256" key="2">
    <source>
        <dbReference type="ARBA" id="ARBA00004429"/>
    </source>
</evidence>
<organism evidence="13 14">
    <name type="scientific">Bartonella choladocola</name>
    <dbReference type="NCBI Taxonomy" id="2750995"/>
    <lineage>
        <taxon>Bacteria</taxon>
        <taxon>Pseudomonadati</taxon>
        <taxon>Pseudomonadota</taxon>
        <taxon>Alphaproteobacteria</taxon>
        <taxon>Hyphomicrobiales</taxon>
        <taxon>Bartonellaceae</taxon>
        <taxon>Bartonella</taxon>
    </lineage>
</organism>
<dbReference type="NCBIfam" id="TIGR01272">
    <property type="entry name" value="gluP"/>
    <property type="match status" value="1"/>
</dbReference>
<evidence type="ECO:0000313" key="13">
    <source>
        <dbReference type="EMBL" id="AQT47437.1"/>
    </source>
</evidence>
<accession>A0A1U9MHL6</accession>
<evidence type="ECO:0000256" key="7">
    <source>
        <dbReference type="ARBA" id="ARBA00022597"/>
    </source>
</evidence>
<dbReference type="InterPro" id="IPR050375">
    <property type="entry name" value="MFS_TsgA-like"/>
</dbReference>
<dbReference type="GO" id="GO:0005354">
    <property type="term" value="F:galactose transmembrane transporter activity"/>
    <property type="evidence" value="ECO:0007669"/>
    <property type="project" value="InterPro"/>
</dbReference>
<feature type="transmembrane region" description="Helical" evidence="11">
    <location>
        <begin position="229"/>
        <end position="255"/>
    </location>
</feature>
<evidence type="ECO:0000256" key="4">
    <source>
        <dbReference type="ARBA" id="ARBA00022448"/>
    </source>
</evidence>
<keyword evidence="10 11" id="KW-0472">Membrane</keyword>
<protein>
    <submittedName>
        <fullName evidence="13">MFS transporter, FHS family, L-fucose permease</fullName>
    </submittedName>
</protein>
<evidence type="ECO:0000256" key="11">
    <source>
        <dbReference type="SAM" id="Phobius"/>
    </source>
</evidence>
<dbReference type="CDD" id="cd17394">
    <property type="entry name" value="MFS_FucP_like"/>
    <property type="match status" value="1"/>
</dbReference>
<feature type="transmembrane region" description="Helical" evidence="11">
    <location>
        <begin position="149"/>
        <end position="168"/>
    </location>
</feature>
<evidence type="ECO:0000256" key="3">
    <source>
        <dbReference type="ARBA" id="ARBA00009120"/>
    </source>
</evidence>
<keyword evidence="14" id="KW-1185">Reference proteome</keyword>
<dbReference type="InterPro" id="IPR005964">
    <property type="entry name" value="Glc/Gal_transptr_bac"/>
</dbReference>
<feature type="transmembrane region" description="Helical" evidence="11">
    <location>
        <begin position="267"/>
        <end position="289"/>
    </location>
</feature>
<comment type="subcellular location">
    <subcellularLocation>
        <location evidence="2">Cell inner membrane</location>
        <topology evidence="2">Multi-pass membrane protein</topology>
    </subcellularLocation>
</comment>
<dbReference type="PANTHER" id="PTHR43702">
    <property type="entry name" value="L-FUCOSE-PROTON SYMPORTER"/>
    <property type="match status" value="1"/>
</dbReference>
<feature type="transmembrane region" description="Helical" evidence="11">
    <location>
        <begin position="383"/>
        <end position="400"/>
    </location>
</feature>
<dbReference type="GO" id="GO:0005886">
    <property type="term" value="C:plasma membrane"/>
    <property type="evidence" value="ECO:0007669"/>
    <property type="project" value="UniProtKB-SubCell"/>
</dbReference>
<evidence type="ECO:0000256" key="9">
    <source>
        <dbReference type="ARBA" id="ARBA00022989"/>
    </source>
</evidence>
<evidence type="ECO:0000256" key="10">
    <source>
        <dbReference type="ARBA" id="ARBA00023136"/>
    </source>
</evidence>
<feature type="domain" description="Major facilitator superfamily (MFS) profile" evidence="12">
    <location>
        <begin position="13"/>
        <end position="402"/>
    </location>
</feature>
<feature type="transmembrane region" description="Helical" evidence="11">
    <location>
        <begin position="296"/>
        <end position="314"/>
    </location>
</feature>
<dbReference type="EMBL" id="CP015625">
    <property type="protein sequence ID" value="AQT47437.1"/>
    <property type="molecule type" value="Genomic_DNA"/>
</dbReference>
<dbReference type="GO" id="GO:1904659">
    <property type="term" value="P:D-glucose transmembrane transport"/>
    <property type="evidence" value="ECO:0007669"/>
    <property type="project" value="InterPro"/>
</dbReference>
<gene>
    <name evidence="13" type="ORF">BBC0122_013270</name>
</gene>
<dbReference type="OrthoDB" id="9795150at2"/>
<comment type="similarity">
    <text evidence="3">Belongs to the major facilitator superfamily. FHS transporter (TC 2.A.1.7) family.</text>
</comment>
<dbReference type="AlphaFoldDB" id="A0A1U9MHL6"/>
<dbReference type="GO" id="GO:0055056">
    <property type="term" value="F:D-glucose transmembrane transporter activity"/>
    <property type="evidence" value="ECO:0007669"/>
    <property type="project" value="InterPro"/>
</dbReference>
<feature type="transmembrane region" description="Helical" evidence="11">
    <location>
        <begin position="103"/>
        <end position="120"/>
    </location>
</feature>
<evidence type="ECO:0000256" key="6">
    <source>
        <dbReference type="ARBA" id="ARBA00022519"/>
    </source>
</evidence>
<evidence type="ECO:0000256" key="1">
    <source>
        <dbReference type="ARBA" id="ARBA00003321"/>
    </source>
</evidence>
<dbReference type="Gene3D" id="1.20.1250.20">
    <property type="entry name" value="MFS general substrate transporter like domains"/>
    <property type="match status" value="2"/>
</dbReference>
<feature type="transmembrane region" description="Helical" evidence="11">
    <location>
        <begin position="354"/>
        <end position="371"/>
    </location>
</feature>
<keyword evidence="9 11" id="KW-1133">Transmembrane helix</keyword>
<reference evidence="13 14" key="1">
    <citation type="submission" date="2016-11" db="EMBL/GenBank/DDBJ databases">
        <title>Comparative genomics of Bartonella apis.</title>
        <authorList>
            <person name="Engel P."/>
        </authorList>
    </citation>
    <scope>NUCLEOTIDE SEQUENCE [LARGE SCALE GENOMIC DNA]</scope>
    <source>
        <strain evidence="13 14">BBC0122</strain>
    </source>
</reference>
<comment type="function">
    <text evidence="1">Intake of glucose and galactose.</text>
</comment>
<feature type="transmembrane region" description="Helical" evidence="11">
    <location>
        <begin position="12"/>
        <end position="31"/>
    </location>
</feature>
<keyword evidence="8 11" id="KW-0812">Transmembrane</keyword>
<name>A0A1U9MHL6_9HYPH</name>
<dbReference type="InterPro" id="IPR005275">
    <property type="entry name" value="Lfuc_symporter_FucP"/>
</dbReference>
<dbReference type="PANTHER" id="PTHR43702:SF3">
    <property type="entry name" value="PROTEIN TSGA"/>
    <property type="match status" value="1"/>
</dbReference>
<feature type="transmembrane region" description="Helical" evidence="11">
    <location>
        <begin position="320"/>
        <end position="342"/>
    </location>
</feature>
<proteinExistence type="inferred from homology"/>
<dbReference type="SUPFAM" id="SSF103473">
    <property type="entry name" value="MFS general substrate transporter"/>
    <property type="match status" value="1"/>
</dbReference>
<evidence type="ECO:0000256" key="8">
    <source>
        <dbReference type="ARBA" id="ARBA00022692"/>
    </source>
</evidence>
<sequence>MKAKITEPKYLTGFILVTTLFFMWGLSYGLVDVLNKHFQEALQISKAQSGLIQAAYFGAYFVVALPAGIFISKRGYKSGIIMGLSLYALGALLFVPASIVMNFYFFLFALFVLALGLGFLETSANPYSSALGNPETAEQRLNLSQSFNGLGQFIGPLIGGMFFFKTVAPDAQGNFDAVTLTYVVIACAVVGLIFLFLKTPLPDLRLLESERDGANAKTHHASMWSHKEFVTGVITLLFYVAAQVGVGAFFINLTVETWPNATSQNAAYYLSIAMLAFMAGRFITTALMIKINAVKLLCIYAIINTILCAVILIGCNYISVIAAIGIFFFMSIMFPTIFAMGVKNLGSHTKMGSSYMIMAIVGGAILPYFMGRLSDAFGTHYSYGLPLVCFLIVVAYSISYRKLAA</sequence>
<feature type="transmembrane region" description="Helical" evidence="11">
    <location>
        <begin position="78"/>
        <end position="97"/>
    </location>
</feature>
<feature type="transmembrane region" description="Helical" evidence="11">
    <location>
        <begin position="180"/>
        <end position="197"/>
    </location>
</feature>
<dbReference type="PROSITE" id="PS50850">
    <property type="entry name" value="MFS"/>
    <property type="match status" value="1"/>
</dbReference>
<keyword evidence="6" id="KW-0997">Cell inner membrane</keyword>
<keyword evidence="4" id="KW-0813">Transport</keyword>
<dbReference type="Pfam" id="PF07690">
    <property type="entry name" value="MFS_1"/>
    <property type="match status" value="1"/>
</dbReference>
<evidence type="ECO:0000259" key="12">
    <source>
        <dbReference type="PROSITE" id="PS50850"/>
    </source>
</evidence>
<dbReference type="InterPro" id="IPR020846">
    <property type="entry name" value="MFS_dom"/>
</dbReference>